<dbReference type="GO" id="GO:0004821">
    <property type="term" value="F:histidine-tRNA ligase activity"/>
    <property type="evidence" value="ECO:0007669"/>
    <property type="project" value="TreeGrafter"/>
</dbReference>
<feature type="binding site" evidence="9">
    <location>
        <position position="127"/>
    </location>
    <ligand>
        <name>L-histidine</name>
        <dbReference type="ChEBI" id="CHEBI:57595"/>
    </ligand>
</feature>
<dbReference type="EMBL" id="CYYU01000006">
    <property type="protein sequence ID" value="CUN72468.1"/>
    <property type="molecule type" value="Genomic_DNA"/>
</dbReference>
<dbReference type="GO" id="GO:0140096">
    <property type="term" value="F:catalytic activity, acting on a protein"/>
    <property type="evidence" value="ECO:0007669"/>
    <property type="project" value="UniProtKB-ARBA"/>
</dbReference>
<feature type="binding site" evidence="9">
    <location>
        <position position="272"/>
    </location>
    <ligand>
        <name>L-histidine</name>
        <dbReference type="ChEBI" id="CHEBI:57595"/>
    </ligand>
</feature>
<evidence type="ECO:0000256" key="5">
    <source>
        <dbReference type="ARBA" id="ARBA00020397"/>
    </source>
</evidence>
<feature type="binding site" evidence="9">
    <location>
        <begin position="276"/>
        <end position="277"/>
    </location>
    <ligand>
        <name>L-histidine</name>
        <dbReference type="ChEBI" id="CHEBI:57595"/>
    </ligand>
</feature>
<comment type="similarity">
    <text evidence="3 8">Belongs to the class-II aminoacyl-tRNA synthetase family. HisZ subfamily.</text>
</comment>
<dbReference type="InterPro" id="IPR006195">
    <property type="entry name" value="aa-tRNA-synth_II"/>
</dbReference>
<dbReference type="HAMAP" id="MF_00125">
    <property type="entry name" value="HisZ"/>
    <property type="match status" value="1"/>
</dbReference>
<dbReference type="GO" id="GO:0006427">
    <property type="term" value="P:histidyl-tRNA aminoacylation"/>
    <property type="evidence" value="ECO:0007669"/>
    <property type="project" value="TreeGrafter"/>
</dbReference>
<comment type="function">
    <text evidence="7 8">Required for the first step of histidine biosynthesis. May allow the feedback regulation of ATP phosphoribosyltransferase activity by histidine.</text>
</comment>
<feature type="binding site" evidence="9">
    <location>
        <begin position="83"/>
        <end position="85"/>
    </location>
    <ligand>
        <name>L-histidine</name>
        <dbReference type="ChEBI" id="CHEBI:57595"/>
    </ligand>
</feature>
<keyword evidence="12" id="KW-1185">Reference proteome</keyword>
<comment type="miscellaneous">
    <text evidence="8">This function is generally fulfilled by the C-terminal part of HisG, which is missing in some bacteria such as this one.</text>
</comment>
<dbReference type="UniPathway" id="UPA00031">
    <property type="reaction ID" value="UER00006"/>
</dbReference>
<dbReference type="InterPro" id="IPR045864">
    <property type="entry name" value="aa-tRNA-synth_II/BPL/LPL"/>
</dbReference>
<feature type="binding site" evidence="9">
    <location>
        <position position="131"/>
    </location>
    <ligand>
        <name>L-histidine</name>
        <dbReference type="ChEBI" id="CHEBI:57595"/>
    </ligand>
</feature>
<dbReference type="PANTHER" id="PTHR43707">
    <property type="entry name" value="HISTIDYL-TRNA SYNTHETASE"/>
    <property type="match status" value="1"/>
</dbReference>
<keyword evidence="8" id="KW-0368">Histidine biosynthesis</keyword>
<protein>
    <recommendedName>
        <fullName evidence="5 8">ATP phosphoribosyltransferase regulatory subunit</fullName>
    </recommendedName>
</protein>
<dbReference type="PANTHER" id="PTHR43707:SF1">
    <property type="entry name" value="HISTIDINE--TRNA LIGASE, MITOCHONDRIAL-RELATED"/>
    <property type="match status" value="1"/>
</dbReference>
<dbReference type="NCBIfam" id="TIGR00443">
    <property type="entry name" value="hisZ_biosyn_reg"/>
    <property type="match status" value="1"/>
</dbReference>
<dbReference type="SUPFAM" id="SSF55681">
    <property type="entry name" value="Class II aaRS and biotin synthetases"/>
    <property type="match status" value="1"/>
</dbReference>
<keyword evidence="11" id="KW-0808">Transferase</keyword>
<evidence type="ECO:0000256" key="2">
    <source>
        <dbReference type="ARBA" id="ARBA00004667"/>
    </source>
</evidence>
<comment type="subunit">
    <text evidence="4 8">Heteromultimer composed of HisG and HisZ subunits.</text>
</comment>
<evidence type="ECO:0000313" key="11">
    <source>
        <dbReference type="EMBL" id="CUN72468.1"/>
    </source>
</evidence>
<name>A0A173ZBC1_9FIRM</name>
<dbReference type="GO" id="GO:0016757">
    <property type="term" value="F:glycosyltransferase activity"/>
    <property type="evidence" value="ECO:0007669"/>
    <property type="project" value="UniProtKB-KW"/>
</dbReference>
<dbReference type="PIRSF" id="PIRSF001549">
    <property type="entry name" value="His-tRNA_synth"/>
    <property type="match status" value="1"/>
</dbReference>
<dbReference type="InterPro" id="IPR041715">
    <property type="entry name" value="HisRS-like_core"/>
</dbReference>
<evidence type="ECO:0000256" key="3">
    <source>
        <dbReference type="ARBA" id="ARBA00005539"/>
    </source>
</evidence>
<dbReference type="OrthoDB" id="9800814at2"/>
<accession>A0A173ZBC1</accession>
<dbReference type="InterPro" id="IPR004517">
    <property type="entry name" value="HisZ"/>
</dbReference>
<organism evidence="11 12">
    <name type="scientific">Mitsuokella jalaludinii</name>
    <dbReference type="NCBI Taxonomy" id="187979"/>
    <lineage>
        <taxon>Bacteria</taxon>
        <taxon>Bacillati</taxon>
        <taxon>Bacillota</taxon>
        <taxon>Negativicutes</taxon>
        <taxon>Selenomonadales</taxon>
        <taxon>Selenomonadaceae</taxon>
        <taxon>Mitsuokella</taxon>
    </lineage>
</organism>
<dbReference type="Proteomes" id="UP000095546">
    <property type="component" value="Unassembled WGS sequence"/>
</dbReference>
<keyword evidence="6 8" id="KW-0963">Cytoplasm</keyword>
<sequence length="394" mass="44219">MDKERLTLEIPYGMRDFLPVEAAEKRAIETELASLFAEWGYDEVVTPTIEYLDNLTLGTSRALEPHLFKLFDKDNRTLALRHEMTTPIARLAASRLRDYPQPLKLSYVSSAFRYEQTQAGRQCEFHQAGVELMGSATAFADAEVIALAIQGLLRAGLTDFTICLGQVEFVSGIMNQYQLADETKQKLQTALEKHDLVSFHRAIEALGLPEKAKKTLGYLPLLNGGEEMLKKSYTLALNEQSRRALDNLAEIYRLLKSYGVEQYVRFDLGIIRDFSYYTGMVFEAYTPELGFPLAGGGRYDHLLSDFGNACPATGFAIGIERILLALTRQGLEKPDQPKDVYLGYAPGREHDAIQKAQELRADGKVVELALMCQDEADAREMQQTKGYESLVYLA</sequence>
<dbReference type="eggNOG" id="COG3705">
    <property type="taxonomic scope" value="Bacteria"/>
</dbReference>
<evidence type="ECO:0000256" key="1">
    <source>
        <dbReference type="ARBA" id="ARBA00004496"/>
    </source>
</evidence>
<dbReference type="PROSITE" id="PS50862">
    <property type="entry name" value="AA_TRNA_LIGASE_II"/>
    <property type="match status" value="1"/>
</dbReference>
<evidence type="ECO:0000256" key="8">
    <source>
        <dbReference type="HAMAP-Rule" id="MF_00125"/>
    </source>
</evidence>
<dbReference type="STRING" id="187979.ERS852385_01207"/>
<evidence type="ECO:0000259" key="10">
    <source>
        <dbReference type="PROSITE" id="PS50862"/>
    </source>
</evidence>
<evidence type="ECO:0000313" key="12">
    <source>
        <dbReference type="Proteomes" id="UP000095546"/>
    </source>
</evidence>
<proteinExistence type="inferred from homology"/>
<dbReference type="RefSeq" id="WP_036375007.1">
    <property type="nucleotide sequence ID" value="NZ_CABIWZ010000006.1"/>
</dbReference>
<dbReference type="Gene3D" id="3.30.930.10">
    <property type="entry name" value="Bira Bifunctional Protein, Domain 2"/>
    <property type="match status" value="1"/>
</dbReference>
<dbReference type="GO" id="GO:0000105">
    <property type="term" value="P:L-histidine biosynthetic process"/>
    <property type="evidence" value="ECO:0007669"/>
    <property type="project" value="UniProtKB-UniRule"/>
</dbReference>
<evidence type="ECO:0000256" key="7">
    <source>
        <dbReference type="ARBA" id="ARBA00025246"/>
    </source>
</evidence>
<dbReference type="AlphaFoldDB" id="A0A173ZBC1"/>
<keyword evidence="8" id="KW-0028">Amino-acid biosynthesis</keyword>
<keyword evidence="11" id="KW-0328">Glycosyltransferase</keyword>
<dbReference type="Pfam" id="PF13393">
    <property type="entry name" value="tRNA-synt_His"/>
    <property type="match status" value="1"/>
</dbReference>
<evidence type="ECO:0000256" key="4">
    <source>
        <dbReference type="ARBA" id="ARBA00011496"/>
    </source>
</evidence>
<evidence type="ECO:0000256" key="9">
    <source>
        <dbReference type="PIRSR" id="PIRSR001549-1"/>
    </source>
</evidence>
<feature type="domain" description="Aminoacyl-transfer RNA synthetases class-II family profile" evidence="10">
    <location>
        <begin position="28"/>
        <end position="334"/>
    </location>
</feature>
<evidence type="ECO:0000256" key="6">
    <source>
        <dbReference type="ARBA" id="ARBA00022490"/>
    </source>
</evidence>
<dbReference type="InterPro" id="IPR004516">
    <property type="entry name" value="HisRS/HisZ"/>
</dbReference>
<dbReference type="GO" id="GO:0005737">
    <property type="term" value="C:cytoplasm"/>
    <property type="evidence" value="ECO:0007669"/>
    <property type="project" value="UniProtKB-SubCell"/>
</dbReference>
<comment type="subcellular location">
    <subcellularLocation>
        <location evidence="1 8">Cytoplasm</location>
    </subcellularLocation>
</comment>
<gene>
    <name evidence="8 11" type="primary">hisZ</name>
    <name evidence="11" type="ORF">ERS852385_01207</name>
</gene>
<comment type="pathway">
    <text evidence="2 8">Amino-acid biosynthesis; L-histidine biosynthesis; L-histidine from 5-phospho-alpha-D-ribose 1-diphosphate: step 1/9.</text>
</comment>
<dbReference type="GeneID" id="83709260"/>
<reference evidence="11 12" key="1">
    <citation type="submission" date="2015-09" db="EMBL/GenBank/DDBJ databases">
        <authorList>
            <consortium name="Pathogen Informatics"/>
        </authorList>
    </citation>
    <scope>NUCLEOTIDE SEQUENCE [LARGE SCALE GENOMIC DNA]</scope>
    <source>
        <strain evidence="11 12">2789STDY5608828</strain>
    </source>
</reference>
<dbReference type="CDD" id="cd00773">
    <property type="entry name" value="HisRS-like_core"/>
    <property type="match status" value="1"/>
</dbReference>
<feature type="binding site" evidence="9">
    <location>
        <position position="113"/>
    </location>
    <ligand>
        <name>L-histidine</name>
        <dbReference type="ChEBI" id="CHEBI:57595"/>
    </ligand>
</feature>